<reference evidence="3 4" key="1">
    <citation type="submission" date="2013-12" db="EMBL/GenBank/DDBJ databases">
        <title>Annotated genome of Streptomyces scopuliridis.</title>
        <authorList>
            <person name="Olson J.B."/>
        </authorList>
    </citation>
    <scope>NUCLEOTIDE SEQUENCE [LARGE SCALE GENOMIC DNA]</scope>
    <source>
        <strain evidence="3 4">RB72</strain>
    </source>
</reference>
<dbReference type="InterPro" id="IPR047650">
    <property type="entry name" value="Transpos_IS110"/>
</dbReference>
<dbReference type="GO" id="GO:0003677">
    <property type="term" value="F:DNA binding"/>
    <property type="evidence" value="ECO:0007669"/>
    <property type="project" value="InterPro"/>
</dbReference>
<dbReference type="GO" id="GO:0006313">
    <property type="term" value="P:DNA transposition"/>
    <property type="evidence" value="ECO:0007669"/>
    <property type="project" value="InterPro"/>
</dbReference>
<evidence type="ECO:0000313" key="4">
    <source>
        <dbReference type="Proteomes" id="UP000245992"/>
    </source>
</evidence>
<accession>A0A2T7T4I4</accession>
<evidence type="ECO:0000313" key="3">
    <source>
        <dbReference type="EMBL" id="PVE10026.1"/>
    </source>
</evidence>
<organism evidence="3 4">
    <name type="scientific">Streptomyces scopuliridis RB72</name>
    <dbReference type="NCBI Taxonomy" id="1440053"/>
    <lineage>
        <taxon>Bacteria</taxon>
        <taxon>Bacillati</taxon>
        <taxon>Actinomycetota</taxon>
        <taxon>Actinomycetes</taxon>
        <taxon>Kitasatosporales</taxon>
        <taxon>Streptomycetaceae</taxon>
        <taxon>Streptomyces</taxon>
    </lineage>
</organism>
<dbReference type="Proteomes" id="UP000245992">
    <property type="component" value="Unassembled WGS sequence"/>
</dbReference>
<dbReference type="AlphaFoldDB" id="A0A2T7T4I4"/>
<dbReference type="Pfam" id="PF01548">
    <property type="entry name" value="DEDD_Tnp_IS110"/>
    <property type="match status" value="2"/>
</dbReference>
<dbReference type="PANTHER" id="PTHR33055:SF3">
    <property type="entry name" value="PUTATIVE TRANSPOSASE FOR IS117-RELATED"/>
    <property type="match status" value="1"/>
</dbReference>
<protein>
    <recommendedName>
        <fullName evidence="2">Transposase IS110-like N-terminal domain-containing protein</fullName>
    </recommendedName>
</protein>
<gene>
    <name evidence="3" type="ORF">Y717_15825</name>
</gene>
<comment type="caution">
    <text evidence="3">The sequence shown here is derived from an EMBL/GenBank/DDBJ whole genome shotgun (WGS) entry which is preliminary data.</text>
</comment>
<dbReference type="EMBL" id="AZSP01000235">
    <property type="protein sequence ID" value="PVE10026.1"/>
    <property type="molecule type" value="Genomic_DNA"/>
</dbReference>
<dbReference type="PANTHER" id="PTHR33055">
    <property type="entry name" value="TRANSPOSASE FOR INSERTION SEQUENCE ELEMENT IS1111A"/>
    <property type="match status" value="1"/>
</dbReference>
<feature type="compositionally biased region" description="Basic and acidic residues" evidence="1">
    <location>
        <begin position="99"/>
        <end position="113"/>
    </location>
</feature>
<keyword evidence="4" id="KW-1185">Reference proteome</keyword>
<feature type="domain" description="Transposase IS110-like N-terminal" evidence="2">
    <location>
        <begin position="115"/>
        <end position="162"/>
    </location>
</feature>
<feature type="domain" description="Transposase IS110-like N-terminal" evidence="2">
    <location>
        <begin position="5"/>
        <end position="98"/>
    </location>
</feature>
<dbReference type="STRING" id="1440053.GCA_000718095_07050"/>
<dbReference type="GO" id="GO:0004803">
    <property type="term" value="F:transposase activity"/>
    <property type="evidence" value="ECO:0007669"/>
    <property type="project" value="InterPro"/>
</dbReference>
<evidence type="ECO:0000256" key="1">
    <source>
        <dbReference type="SAM" id="MobiDB-lite"/>
    </source>
</evidence>
<proteinExistence type="predicted"/>
<feature type="region of interest" description="Disordered" evidence="1">
    <location>
        <begin position="99"/>
        <end position="121"/>
    </location>
</feature>
<sequence length="175" mass="19289">MTVTCGIDWASDHHDVALVDREGTLLARARITDDAVGLQQLLALLTTHGDHPDAPIPVAIETSRGPLVACLRATKRPICAINPMAAARYRDRHAVAGKEVRPPRRHGAGEHFAHRPSRHRPLADDSELAQAIAVLARAQQDAVRYRTQAGNRLRSHLREYLPGFLSAFQHTRETA</sequence>
<dbReference type="InterPro" id="IPR002525">
    <property type="entry name" value="Transp_IS110-like_N"/>
</dbReference>
<evidence type="ECO:0000259" key="2">
    <source>
        <dbReference type="Pfam" id="PF01548"/>
    </source>
</evidence>
<name>A0A2T7T4I4_9ACTN</name>